<keyword evidence="5" id="KW-0539">Nucleus</keyword>
<dbReference type="Pfam" id="PF04082">
    <property type="entry name" value="Fungal_trans"/>
    <property type="match status" value="1"/>
</dbReference>
<dbReference type="Pfam" id="PF00172">
    <property type="entry name" value="Zn_clus"/>
    <property type="match status" value="1"/>
</dbReference>
<evidence type="ECO:0000256" key="6">
    <source>
        <dbReference type="SAM" id="MobiDB-lite"/>
    </source>
</evidence>
<dbReference type="SMART" id="SM00066">
    <property type="entry name" value="GAL4"/>
    <property type="match status" value="1"/>
</dbReference>
<keyword evidence="9" id="KW-1185">Reference proteome</keyword>
<comment type="caution">
    <text evidence="8">The sequence shown here is derived from an EMBL/GenBank/DDBJ whole genome shotgun (WGS) entry which is preliminary data.</text>
</comment>
<dbReference type="Proteomes" id="UP001220324">
    <property type="component" value="Unassembled WGS sequence"/>
</dbReference>
<accession>A0AAD6D3T9</accession>
<dbReference type="SMART" id="SM00906">
    <property type="entry name" value="Fungal_trans"/>
    <property type="match status" value="1"/>
</dbReference>
<dbReference type="GO" id="GO:0008270">
    <property type="term" value="F:zinc ion binding"/>
    <property type="evidence" value="ECO:0007669"/>
    <property type="project" value="InterPro"/>
</dbReference>
<protein>
    <submittedName>
        <fullName evidence="8">Fungal-specific transcription factor domain-containing protein</fullName>
    </submittedName>
</protein>
<dbReference type="PANTHER" id="PTHR46910">
    <property type="entry name" value="TRANSCRIPTION FACTOR PDR1"/>
    <property type="match status" value="1"/>
</dbReference>
<dbReference type="InterPro" id="IPR007219">
    <property type="entry name" value="XnlR_reg_dom"/>
</dbReference>
<gene>
    <name evidence="8" type="ORF">N7494_002534</name>
</gene>
<dbReference type="SUPFAM" id="SSF57701">
    <property type="entry name" value="Zn2/Cys6 DNA-binding domain"/>
    <property type="match status" value="1"/>
</dbReference>
<dbReference type="EMBL" id="JAQIZZ010000002">
    <property type="protein sequence ID" value="KAJ5553156.1"/>
    <property type="molecule type" value="Genomic_DNA"/>
</dbReference>
<dbReference type="PANTHER" id="PTHR46910:SF5">
    <property type="entry name" value="ZN(II)2CYS6 TRANSCRIPTION FACTOR (EUROFUNG)"/>
    <property type="match status" value="1"/>
</dbReference>
<evidence type="ECO:0000313" key="8">
    <source>
        <dbReference type="EMBL" id="KAJ5553156.1"/>
    </source>
</evidence>
<sequence>MDNDHQESFQSKRKRLSLVPRACEACKIRKIRCDRSIPCSNCQTSGIACEQVNPGPEKRLKPDRTTRLEEHAASLESRLRDLENQLSSRHPAPAHCTGSTPNTDTDIPTNNARLVPVSNIPITLYEGDSSFISQSARARETAETIANYAAESNLNATFHSLKSLLQPASQNDRAVDHMTHNYKQIYLPLSAELVLAMLRSYQDEKPLFLSSYPFSSLSLVEDICQKVYFPMRPVSAGNVAAMHGILYFLMKESTMRKDALSKELNLEAHILNCKKSFEVAIESFDVLTVPTFENVIALVMGTLKAQDESKPLVCCQLVSAAARHCQMLGYHRESTYQRDTDAIAENKRRIFWCIYVFDKSMSLLLGRASYIQDFDIDVRLPSSNFDPAIRPWDEAVCYIIKLAKFQGQIYNKLYSASALKATASERAMHIQELELEMQECHRQRYTIDISKVSQPCLFDIGQRTWDVLYYSALTSLLRASSSLSKGGEIGSKCFEAARSSLRSHLRCFPEYNNSEVFSVADYANWVLLYSSFTPFIVIFLHAIAATSMDDVNLLEEVVATLYNTRGVSSASERLYSIGINFARVARGLVEAQKSCVGKYNEQEDSLLLLGSTRKPDPSRSDVSTLQDPFAVDMMDYLTYPEAQDMSALFESWDCGQPSAMDLFGASLGDCSH</sequence>
<feature type="compositionally biased region" description="Low complexity" evidence="6">
    <location>
        <begin position="100"/>
        <end position="111"/>
    </location>
</feature>
<organism evidence="8 9">
    <name type="scientific">Penicillium frequentans</name>
    <dbReference type="NCBI Taxonomy" id="3151616"/>
    <lineage>
        <taxon>Eukaryota</taxon>
        <taxon>Fungi</taxon>
        <taxon>Dikarya</taxon>
        <taxon>Ascomycota</taxon>
        <taxon>Pezizomycotina</taxon>
        <taxon>Eurotiomycetes</taxon>
        <taxon>Eurotiomycetidae</taxon>
        <taxon>Eurotiales</taxon>
        <taxon>Aspergillaceae</taxon>
        <taxon>Penicillium</taxon>
    </lineage>
</organism>
<dbReference type="CDD" id="cd00067">
    <property type="entry name" value="GAL4"/>
    <property type="match status" value="1"/>
</dbReference>
<evidence type="ECO:0000259" key="7">
    <source>
        <dbReference type="PROSITE" id="PS50048"/>
    </source>
</evidence>
<dbReference type="GO" id="GO:0006351">
    <property type="term" value="P:DNA-templated transcription"/>
    <property type="evidence" value="ECO:0007669"/>
    <property type="project" value="InterPro"/>
</dbReference>
<dbReference type="InterPro" id="IPR050987">
    <property type="entry name" value="AtrR-like"/>
</dbReference>
<reference evidence="8 9" key="1">
    <citation type="journal article" date="2023" name="IMA Fungus">
        <title>Comparative genomic study of the Penicillium genus elucidates a diverse pangenome and 15 lateral gene transfer events.</title>
        <authorList>
            <person name="Petersen C."/>
            <person name="Sorensen T."/>
            <person name="Nielsen M.R."/>
            <person name="Sondergaard T.E."/>
            <person name="Sorensen J.L."/>
            <person name="Fitzpatrick D.A."/>
            <person name="Frisvad J.C."/>
            <person name="Nielsen K.L."/>
        </authorList>
    </citation>
    <scope>NUCLEOTIDE SEQUENCE [LARGE SCALE GENOMIC DNA]</scope>
    <source>
        <strain evidence="8 9">IBT 35679</strain>
    </source>
</reference>
<dbReference type="Gene3D" id="4.10.240.10">
    <property type="entry name" value="Zn(2)-C6 fungal-type DNA-binding domain"/>
    <property type="match status" value="1"/>
</dbReference>
<dbReference type="InterPro" id="IPR001138">
    <property type="entry name" value="Zn2Cys6_DnaBD"/>
</dbReference>
<dbReference type="GO" id="GO:0000981">
    <property type="term" value="F:DNA-binding transcription factor activity, RNA polymerase II-specific"/>
    <property type="evidence" value="ECO:0007669"/>
    <property type="project" value="InterPro"/>
</dbReference>
<evidence type="ECO:0000256" key="1">
    <source>
        <dbReference type="ARBA" id="ARBA00022723"/>
    </source>
</evidence>
<evidence type="ECO:0000256" key="2">
    <source>
        <dbReference type="ARBA" id="ARBA00023015"/>
    </source>
</evidence>
<keyword evidence="3" id="KW-0238">DNA-binding</keyword>
<dbReference type="InterPro" id="IPR036864">
    <property type="entry name" value="Zn2-C6_fun-type_DNA-bd_sf"/>
</dbReference>
<dbReference type="PROSITE" id="PS00463">
    <property type="entry name" value="ZN2_CY6_FUNGAL_1"/>
    <property type="match status" value="1"/>
</dbReference>
<dbReference type="PROSITE" id="PS50048">
    <property type="entry name" value="ZN2_CY6_FUNGAL_2"/>
    <property type="match status" value="1"/>
</dbReference>
<evidence type="ECO:0000256" key="3">
    <source>
        <dbReference type="ARBA" id="ARBA00023125"/>
    </source>
</evidence>
<keyword evidence="2" id="KW-0805">Transcription regulation</keyword>
<feature type="domain" description="Zn(2)-C6 fungal-type" evidence="7">
    <location>
        <begin position="22"/>
        <end position="49"/>
    </location>
</feature>
<keyword evidence="1" id="KW-0479">Metal-binding</keyword>
<evidence type="ECO:0000256" key="5">
    <source>
        <dbReference type="ARBA" id="ARBA00023242"/>
    </source>
</evidence>
<proteinExistence type="predicted"/>
<name>A0AAD6D3T9_9EURO</name>
<feature type="region of interest" description="Disordered" evidence="6">
    <location>
        <begin position="86"/>
        <end position="111"/>
    </location>
</feature>
<dbReference type="CDD" id="cd12148">
    <property type="entry name" value="fungal_TF_MHR"/>
    <property type="match status" value="1"/>
</dbReference>
<evidence type="ECO:0000256" key="4">
    <source>
        <dbReference type="ARBA" id="ARBA00023163"/>
    </source>
</evidence>
<dbReference type="GO" id="GO:0003677">
    <property type="term" value="F:DNA binding"/>
    <property type="evidence" value="ECO:0007669"/>
    <property type="project" value="UniProtKB-KW"/>
</dbReference>
<dbReference type="AlphaFoldDB" id="A0AAD6D3T9"/>
<evidence type="ECO:0000313" key="9">
    <source>
        <dbReference type="Proteomes" id="UP001220324"/>
    </source>
</evidence>
<keyword evidence="4" id="KW-0804">Transcription</keyword>